<comment type="pathway">
    <text evidence="11">Pyrimidine metabolism; UMP biosynthesis via de novo pathway; orotate from (S)-dihydroorotate (NAD(+) route): step 1/1.</text>
</comment>
<comment type="caution">
    <text evidence="11">Lacks conserved residue(s) required for the propagation of feature annotation.</text>
</comment>
<evidence type="ECO:0000256" key="7">
    <source>
        <dbReference type="ARBA" id="ARBA00022975"/>
    </source>
</evidence>
<evidence type="ECO:0000256" key="10">
    <source>
        <dbReference type="ARBA" id="ARBA00023014"/>
    </source>
</evidence>
<name>C0ECH5_9FIRM</name>
<sequence>MEDTMTVGKYLILEKKNLAKNTYSLLIDCPEAAARAVAGQFVHIKVDGFTLRRPISICEIGERTIRIVFDVRGDGTEAMTRLNQGDMIDMIAPLGNGFTLLEPEQEVVVIGGGIGVPPMLETAKHYLHPTAILGFRTASAAILEEDFAACGADVITCTDDGSKGLHGFVTDALQSHLTQHKPALICACGPKPMLQGIVALAKQNGIPCEVSLEERMACGVGACLVCACKTVKNGEEFSAHVCKDGPVFKAEEVVL</sequence>
<keyword evidence="2 11" id="KW-0813">Transport</keyword>
<feature type="binding site" evidence="11 13">
    <location>
        <position position="242"/>
    </location>
    <ligand>
        <name>[2Fe-2S] cluster</name>
        <dbReference type="ChEBI" id="CHEBI:190135"/>
    </ligand>
</feature>
<keyword evidence="3 11" id="KW-0285">Flavoprotein</keyword>
<evidence type="ECO:0000256" key="9">
    <source>
        <dbReference type="ARBA" id="ARBA00023004"/>
    </source>
</evidence>
<reference evidence="15 16" key="2">
    <citation type="submission" date="2009-02" db="EMBL/GenBank/DDBJ databases">
        <title>Draft genome sequence of Clostridium methylpentosum (DSM 5476).</title>
        <authorList>
            <person name="Sudarsanam P."/>
            <person name="Ley R."/>
            <person name="Guruge J."/>
            <person name="Turnbaugh P.J."/>
            <person name="Mahowald M."/>
            <person name="Liep D."/>
            <person name="Gordon J."/>
        </authorList>
    </citation>
    <scope>NUCLEOTIDE SEQUENCE [LARGE SCALE GENOMIC DNA]</scope>
    <source>
        <strain evidence="15 16">DSM 5476</strain>
    </source>
</reference>
<evidence type="ECO:0000313" key="15">
    <source>
        <dbReference type="EMBL" id="EEG30791.1"/>
    </source>
</evidence>
<dbReference type="STRING" id="537013.CLOSTMETH_01546"/>
<evidence type="ECO:0000256" key="13">
    <source>
        <dbReference type="PIRSR" id="PIRSR006816-2"/>
    </source>
</evidence>
<dbReference type="CDD" id="cd06218">
    <property type="entry name" value="DHOD_e_trans"/>
    <property type="match status" value="1"/>
</dbReference>
<gene>
    <name evidence="11" type="primary">pyrK</name>
    <name evidence="15" type="ORF">CLOSTMETH_01546</name>
</gene>
<dbReference type="InterPro" id="IPR023455">
    <property type="entry name" value="Dihydroorotate_DHASE_ETsu"/>
</dbReference>
<dbReference type="GO" id="GO:0044205">
    <property type="term" value="P:'de novo' UMP biosynthetic process"/>
    <property type="evidence" value="ECO:0007669"/>
    <property type="project" value="UniProtKB-UniRule"/>
</dbReference>
<dbReference type="HAMAP" id="MF_01211">
    <property type="entry name" value="DHODB_Fe_S_bind"/>
    <property type="match status" value="1"/>
</dbReference>
<comment type="subunit">
    <text evidence="11">Heterotetramer of 2 PyrK and 2 PyrD type B subunits.</text>
</comment>
<keyword evidence="8 11" id="KW-0249">Electron transport</keyword>
<dbReference type="Gene3D" id="3.40.50.80">
    <property type="entry name" value="Nucleotide-binding domain of ferredoxin-NADP reductase (FNR) module"/>
    <property type="match status" value="1"/>
</dbReference>
<comment type="cofactor">
    <cofactor evidence="11">
        <name>[2Fe-2S] cluster</name>
        <dbReference type="ChEBI" id="CHEBI:190135"/>
    </cofactor>
    <text evidence="11">Binds 1 [2Fe-2S] cluster per subunit.</text>
</comment>
<keyword evidence="5 11" id="KW-0479">Metal-binding</keyword>
<dbReference type="UniPathway" id="UPA00070">
    <property type="reaction ID" value="UER00945"/>
</dbReference>
<dbReference type="InterPro" id="IPR039261">
    <property type="entry name" value="FNR_nucleotide-bd"/>
</dbReference>
<dbReference type="PROSITE" id="PS51384">
    <property type="entry name" value="FAD_FR"/>
    <property type="match status" value="1"/>
</dbReference>
<dbReference type="GO" id="GO:0046872">
    <property type="term" value="F:metal ion binding"/>
    <property type="evidence" value="ECO:0007669"/>
    <property type="project" value="UniProtKB-KW"/>
</dbReference>
<evidence type="ECO:0000256" key="5">
    <source>
        <dbReference type="ARBA" id="ARBA00022723"/>
    </source>
</evidence>
<dbReference type="SUPFAM" id="SSF52343">
    <property type="entry name" value="Ferredoxin reductase-like, C-terminal NADP-linked domain"/>
    <property type="match status" value="1"/>
</dbReference>
<protein>
    <recommendedName>
        <fullName evidence="11">Dihydroorotate dehydrogenase B (NAD(+)), electron transfer subunit</fullName>
    </recommendedName>
    <alternativeName>
        <fullName evidence="11">Dihydroorotate oxidase B, electron transfer subunit</fullName>
    </alternativeName>
</protein>
<dbReference type="AlphaFoldDB" id="C0ECH5"/>
<dbReference type="InterPro" id="IPR017938">
    <property type="entry name" value="Riboflavin_synthase-like_b-brl"/>
</dbReference>
<dbReference type="GO" id="GO:0009055">
    <property type="term" value="F:electron transfer activity"/>
    <property type="evidence" value="ECO:0007669"/>
    <property type="project" value="UniProtKB-UniRule"/>
</dbReference>
<evidence type="ECO:0000256" key="3">
    <source>
        <dbReference type="ARBA" id="ARBA00022630"/>
    </source>
</evidence>
<keyword evidence="7 11" id="KW-0665">Pyrimidine biosynthesis</keyword>
<dbReference type="InterPro" id="IPR012165">
    <property type="entry name" value="Cyt_c3_hydrogenase_gsu"/>
</dbReference>
<evidence type="ECO:0000313" key="16">
    <source>
        <dbReference type="Proteomes" id="UP000003340"/>
    </source>
</evidence>
<keyword evidence="9 11" id="KW-0408">Iron</keyword>
<dbReference type="eggNOG" id="COG0543">
    <property type="taxonomic scope" value="Bacteria"/>
</dbReference>
<evidence type="ECO:0000256" key="1">
    <source>
        <dbReference type="ARBA" id="ARBA00006422"/>
    </source>
</evidence>
<dbReference type="Proteomes" id="UP000003340">
    <property type="component" value="Unassembled WGS sequence"/>
</dbReference>
<dbReference type="InterPro" id="IPR017927">
    <property type="entry name" value="FAD-bd_FR_type"/>
</dbReference>
<dbReference type="HOGENOM" id="CLU_003827_1_2_9"/>
<dbReference type="GO" id="GO:0051537">
    <property type="term" value="F:2 iron, 2 sulfur cluster binding"/>
    <property type="evidence" value="ECO:0007669"/>
    <property type="project" value="UniProtKB-KW"/>
</dbReference>
<dbReference type="Pfam" id="PF10418">
    <property type="entry name" value="DHODB_Fe-S_bind"/>
    <property type="match status" value="1"/>
</dbReference>
<keyword evidence="16" id="KW-1185">Reference proteome</keyword>
<evidence type="ECO:0000256" key="11">
    <source>
        <dbReference type="HAMAP-Rule" id="MF_01211"/>
    </source>
</evidence>
<keyword evidence="4 11" id="KW-0001">2Fe-2S</keyword>
<keyword evidence="6 11" id="KW-0274">FAD</keyword>
<reference evidence="15 16" key="1">
    <citation type="submission" date="2009-01" db="EMBL/GenBank/DDBJ databases">
        <authorList>
            <person name="Fulton L."/>
            <person name="Clifton S."/>
            <person name="Fulton B."/>
            <person name="Xu J."/>
            <person name="Minx P."/>
            <person name="Pepin K.H."/>
            <person name="Johnson M."/>
            <person name="Bhonagiri V."/>
            <person name="Nash W.E."/>
            <person name="Mardis E.R."/>
            <person name="Wilson R.K."/>
        </authorList>
    </citation>
    <scope>NUCLEOTIDE SEQUENCE [LARGE SCALE GENOMIC DNA]</scope>
    <source>
        <strain evidence="15 16">DSM 5476</strain>
    </source>
</reference>
<comment type="cofactor">
    <cofactor evidence="11 12">
        <name>FAD</name>
        <dbReference type="ChEBI" id="CHEBI:57692"/>
    </cofactor>
    <text evidence="11 12">Binds 1 FAD per subunit.</text>
</comment>
<dbReference type="GO" id="GO:0050660">
    <property type="term" value="F:flavin adenine dinucleotide binding"/>
    <property type="evidence" value="ECO:0007669"/>
    <property type="project" value="InterPro"/>
</dbReference>
<dbReference type="GO" id="GO:0016491">
    <property type="term" value="F:oxidoreductase activity"/>
    <property type="evidence" value="ECO:0007669"/>
    <property type="project" value="InterPro"/>
</dbReference>
<feature type="domain" description="FAD-binding FR-type" evidence="14">
    <location>
        <begin position="5"/>
        <end position="100"/>
    </location>
</feature>
<dbReference type="PANTHER" id="PTHR43513:SF3">
    <property type="entry name" value="DIHYDROOROTATE DEHYDROGENASE B (NAD(+)), ELECTRON TRANSFER SUBUNIT-RELATED"/>
    <property type="match status" value="1"/>
</dbReference>
<feature type="binding site" evidence="11 13">
    <location>
        <position position="218"/>
    </location>
    <ligand>
        <name>[2Fe-2S] cluster</name>
        <dbReference type="ChEBI" id="CHEBI:190135"/>
    </ligand>
</feature>
<comment type="function">
    <text evidence="11">Responsible for channeling the electrons from the oxidation of dihydroorotate from the FMN redox center in the PyrD type B subunit to the ultimate electron acceptor NAD(+).</text>
</comment>
<comment type="caution">
    <text evidence="15">The sequence shown here is derived from an EMBL/GenBank/DDBJ whole genome shotgun (WGS) entry which is preliminary data.</text>
</comment>
<comment type="similarity">
    <text evidence="1 11">Belongs to the PyrK family.</text>
</comment>
<dbReference type="Gene3D" id="2.10.240.10">
    <property type="entry name" value="Dihydroorotate dehydrogenase, electron transfer subunit"/>
    <property type="match status" value="1"/>
</dbReference>
<evidence type="ECO:0000256" key="12">
    <source>
        <dbReference type="PIRSR" id="PIRSR006816-1"/>
    </source>
</evidence>
<feature type="binding site" evidence="11 12">
    <location>
        <begin position="75"/>
        <end position="76"/>
    </location>
    <ligand>
        <name>FAD</name>
        <dbReference type="ChEBI" id="CHEBI:57692"/>
    </ligand>
</feature>
<evidence type="ECO:0000256" key="6">
    <source>
        <dbReference type="ARBA" id="ARBA00022827"/>
    </source>
</evidence>
<evidence type="ECO:0000256" key="2">
    <source>
        <dbReference type="ARBA" id="ARBA00022448"/>
    </source>
</evidence>
<dbReference type="Gene3D" id="2.40.30.10">
    <property type="entry name" value="Translation factors"/>
    <property type="match status" value="1"/>
</dbReference>
<evidence type="ECO:0000256" key="4">
    <source>
        <dbReference type="ARBA" id="ARBA00022714"/>
    </source>
</evidence>
<keyword evidence="10 11" id="KW-0411">Iron-sulfur</keyword>
<evidence type="ECO:0000256" key="8">
    <source>
        <dbReference type="ARBA" id="ARBA00022982"/>
    </source>
</evidence>
<dbReference type="InterPro" id="IPR037117">
    <property type="entry name" value="Dihydroorotate_DH_ele_sf"/>
</dbReference>
<dbReference type="EMBL" id="ACEC01000052">
    <property type="protein sequence ID" value="EEG30791.1"/>
    <property type="molecule type" value="Genomic_DNA"/>
</dbReference>
<accession>C0ECH5</accession>
<dbReference type="PANTHER" id="PTHR43513">
    <property type="entry name" value="DIHYDROOROTATE DEHYDROGENASE B (NAD(+)), ELECTRON TRANSFER SUBUNIT"/>
    <property type="match status" value="1"/>
</dbReference>
<feature type="binding site" evidence="11 12">
    <location>
        <begin position="53"/>
        <end position="56"/>
    </location>
    <ligand>
        <name>FAD</name>
        <dbReference type="ChEBI" id="CHEBI:57692"/>
    </ligand>
</feature>
<dbReference type="SUPFAM" id="SSF63380">
    <property type="entry name" value="Riboflavin synthase domain-like"/>
    <property type="match status" value="1"/>
</dbReference>
<feature type="binding site" evidence="11 13">
    <location>
        <position position="226"/>
    </location>
    <ligand>
        <name>[2Fe-2S] cluster</name>
        <dbReference type="ChEBI" id="CHEBI:190135"/>
    </ligand>
</feature>
<dbReference type="InterPro" id="IPR019480">
    <property type="entry name" value="Dihydroorotate_DH_Fe-S-bd"/>
</dbReference>
<proteinExistence type="inferred from homology"/>
<evidence type="ECO:0000259" key="14">
    <source>
        <dbReference type="PROSITE" id="PS51384"/>
    </source>
</evidence>
<comment type="cofactor">
    <cofactor evidence="13">
        <name>[2Fe-2S] cluster</name>
        <dbReference type="ChEBI" id="CHEBI:190135"/>
    </cofactor>
    <text evidence="13">Binds 1 [2Fe-2S] cluster per subunit.</text>
</comment>
<feature type="binding site" evidence="11 13">
    <location>
        <position position="223"/>
    </location>
    <ligand>
        <name>[2Fe-2S] cluster</name>
        <dbReference type="ChEBI" id="CHEBI:190135"/>
    </ligand>
</feature>
<dbReference type="PIRSF" id="PIRSF006816">
    <property type="entry name" value="Cyc3_hyd_g"/>
    <property type="match status" value="1"/>
</dbReference>
<dbReference type="InterPro" id="IPR050353">
    <property type="entry name" value="PyrK_electron_transfer"/>
</dbReference>
<organism evidence="15 16">
    <name type="scientific">[Clostridium] methylpentosum DSM 5476</name>
    <dbReference type="NCBI Taxonomy" id="537013"/>
    <lineage>
        <taxon>Bacteria</taxon>
        <taxon>Bacillati</taxon>
        <taxon>Bacillota</taxon>
        <taxon>Clostridia</taxon>
        <taxon>Eubacteriales</taxon>
        <taxon>Oscillospiraceae</taxon>
        <taxon>Oscillospiraceae incertae sedis</taxon>
    </lineage>
</organism>